<keyword evidence="9" id="KW-0663">Pyridoxal phosphate</keyword>
<dbReference type="AlphaFoldDB" id="A0A243ALT5"/>
<evidence type="ECO:0000256" key="3">
    <source>
        <dbReference type="ARBA" id="ARBA00004924"/>
    </source>
</evidence>
<evidence type="ECO:0000256" key="9">
    <source>
        <dbReference type="ARBA" id="ARBA00022898"/>
    </source>
</evidence>
<sequence>MEKKKMKNYKVNNSILDLVGSTPLMLLEAFSDNDVRIFAKIEGFNPGGSMKDRPGLNMINIAEEKGILKPGGRIIESSSGNLGIALAMIGAVKGYQVHCVVDPRISTTNLKIMRAYGATIDMVSRPDNYGGYQQARIDRVKELLEVYEDAYWPNQYDNKGNPEAHYKGTAFEIYNALGEDIDYLVIPVSSAGLVTGCGLFVKKHMKKTKIIAVDAKGSTIFGGCPSARRMTGIGGNVTPPNLKRELIDEVFHVNDDESVQMCEQIIKNESLLVGPSSGAALFTALKLKGNIKGKKNIVVIFPDNGDRYLDGLLDVFCSKSNRKVNIENLAY</sequence>
<evidence type="ECO:0000256" key="7">
    <source>
        <dbReference type="ARBA" id="ARBA00016985"/>
    </source>
</evidence>
<comment type="subunit">
    <text evidence="5">Homodimer.</text>
</comment>
<dbReference type="InterPro" id="IPR036052">
    <property type="entry name" value="TrpB-like_PALP_sf"/>
</dbReference>
<proteinExistence type="inferred from homology"/>
<dbReference type="Gene3D" id="3.40.50.1100">
    <property type="match status" value="2"/>
</dbReference>
<dbReference type="PANTHER" id="PTHR10314">
    <property type="entry name" value="CYSTATHIONINE BETA-SYNTHASE"/>
    <property type="match status" value="1"/>
</dbReference>
<comment type="caution">
    <text evidence="11">The sequence shown here is derived from an EMBL/GenBank/DDBJ whole genome shotgun (WGS) entry which is preliminary data.</text>
</comment>
<dbReference type="PROSITE" id="PS00901">
    <property type="entry name" value="CYS_SYNTHASE"/>
    <property type="match status" value="1"/>
</dbReference>
<feature type="domain" description="Tryptophan synthase beta chain-like PALP" evidence="10">
    <location>
        <begin position="16"/>
        <end position="303"/>
    </location>
</feature>
<protein>
    <recommendedName>
        <fullName evidence="7">N-(2-amino-2-carboxyethyl)-L-glutamate synthase</fullName>
        <ecNumber evidence="6">2.5.1.140</ecNumber>
    </recommendedName>
</protein>
<evidence type="ECO:0000313" key="12">
    <source>
        <dbReference type="Proteomes" id="UP000194860"/>
    </source>
</evidence>
<evidence type="ECO:0000259" key="10">
    <source>
        <dbReference type="Pfam" id="PF00291"/>
    </source>
</evidence>
<evidence type="ECO:0000256" key="5">
    <source>
        <dbReference type="ARBA" id="ARBA00011738"/>
    </source>
</evidence>
<organism evidence="11 12">
    <name type="scientific">Bacillus thuringiensis serovar navarrensis</name>
    <dbReference type="NCBI Taxonomy" id="339658"/>
    <lineage>
        <taxon>Bacteria</taxon>
        <taxon>Bacillati</taxon>
        <taxon>Bacillota</taxon>
        <taxon>Bacilli</taxon>
        <taxon>Bacillales</taxon>
        <taxon>Bacillaceae</taxon>
        <taxon>Bacillus</taxon>
        <taxon>Bacillus cereus group</taxon>
    </lineage>
</organism>
<dbReference type="EMBL" id="NFDG01000038">
    <property type="protein sequence ID" value="OTY26791.1"/>
    <property type="molecule type" value="Genomic_DNA"/>
</dbReference>
<dbReference type="InterPro" id="IPR001216">
    <property type="entry name" value="P-phosphate_BS"/>
</dbReference>
<evidence type="ECO:0000256" key="4">
    <source>
        <dbReference type="ARBA" id="ARBA00008519"/>
    </source>
</evidence>
<dbReference type="CDD" id="cd01561">
    <property type="entry name" value="CBS_like"/>
    <property type="match status" value="1"/>
</dbReference>
<evidence type="ECO:0000256" key="8">
    <source>
        <dbReference type="ARBA" id="ARBA00022679"/>
    </source>
</evidence>
<gene>
    <name evidence="11" type="ORF">BK732_05460</name>
</gene>
<name>A0A243ALT5_BACTU</name>
<evidence type="ECO:0000256" key="2">
    <source>
        <dbReference type="ARBA" id="ARBA00004056"/>
    </source>
</evidence>
<comment type="function">
    <text evidence="2">Catalyzes the synthesis of N-((2S)-2-amino-2-carboxyethyl)-L-glutamate (ACEGA) from O-phospho-L-serine and L-glutamate. Involved in the biosynthesis of L-2,3-diaminopropionic acid (L-Dap), a precursor of staphyloferrin B and antibiotics.</text>
</comment>
<dbReference type="InterPro" id="IPR023927">
    <property type="entry name" value="SbnA"/>
</dbReference>
<accession>A0A243ALT5</accession>
<evidence type="ECO:0000313" key="11">
    <source>
        <dbReference type="EMBL" id="OTY26791.1"/>
    </source>
</evidence>
<dbReference type="SUPFAM" id="SSF53686">
    <property type="entry name" value="Tryptophan synthase beta subunit-like PLP-dependent enzymes"/>
    <property type="match status" value="1"/>
</dbReference>
<dbReference type="InterPro" id="IPR001926">
    <property type="entry name" value="TrpB-like_PALP"/>
</dbReference>
<dbReference type="GO" id="GO:0006535">
    <property type="term" value="P:cysteine biosynthetic process from serine"/>
    <property type="evidence" value="ECO:0007669"/>
    <property type="project" value="InterPro"/>
</dbReference>
<dbReference type="GO" id="GO:0016765">
    <property type="term" value="F:transferase activity, transferring alkyl or aryl (other than methyl) groups"/>
    <property type="evidence" value="ECO:0007669"/>
    <property type="project" value="UniProtKB-ARBA"/>
</dbReference>
<comment type="similarity">
    <text evidence="4">Belongs to the cysteine synthase/cystathionine beta-synthase family. SbnA subfamily.</text>
</comment>
<dbReference type="InterPro" id="IPR050214">
    <property type="entry name" value="Cys_Synth/Cystath_Beta-Synth"/>
</dbReference>
<keyword evidence="8" id="KW-0808">Transferase</keyword>
<evidence type="ECO:0000256" key="6">
    <source>
        <dbReference type="ARBA" id="ARBA00012331"/>
    </source>
</evidence>
<dbReference type="NCBIfam" id="TIGR03945">
    <property type="entry name" value="PLP_SbnA_fam"/>
    <property type="match status" value="1"/>
</dbReference>
<dbReference type="Pfam" id="PF00291">
    <property type="entry name" value="PALP"/>
    <property type="match status" value="1"/>
</dbReference>
<dbReference type="EC" id="2.5.1.140" evidence="6"/>
<comment type="pathway">
    <text evidence="3">Siderophore biosynthesis.</text>
</comment>
<dbReference type="Proteomes" id="UP000194860">
    <property type="component" value="Unassembled WGS sequence"/>
</dbReference>
<comment type="cofactor">
    <cofactor evidence="1">
        <name>pyridoxal 5'-phosphate</name>
        <dbReference type="ChEBI" id="CHEBI:597326"/>
    </cofactor>
</comment>
<evidence type="ECO:0000256" key="1">
    <source>
        <dbReference type="ARBA" id="ARBA00001933"/>
    </source>
</evidence>
<reference evidence="11 12" key="1">
    <citation type="submission" date="2016-10" db="EMBL/GenBank/DDBJ databases">
        <title>Comparative genomics of Bacillus thuringiensis reveals a path to pathogens against multiple invertebrate hosts.</title>
        <authorList>
            <person name="Zheng J."/>
            <person name="Gao Q."/>
            <person name="Liu H."/>
            <person name="Peng D."/>
            <person name="Ruan L."/>
            <person name="Sun M."/>
        </authorList>
    </citation>
    <scope>NUCLEOTIDE SEQUENCE [LARGE SCALE GENOMIC DNA]</scope>
    <source>
        <strain evidence="11">BGSC 4BM1</strain>
    </source>
</reference>